<accession>A0ABW5ASY5</accession>
<keyword evidence="2" id="KW-1185">Reference proteome</keyword>
<dbReference type="Pfam" id="PF19775">
    <property type="entry name" value="DUF6261"/>
    <property type="match status" value="1"/>
</dbReference>
<protein>
    <submittedName>
        <fullName evidence="1">DUF6261 family protein</fullName>
    </submittedName>
</protein>
<gene>
    <name evidence="1" type="ORF">ACFSJT_04920</name>
</gene>
<evidence type="ECO:0000313" key="2">
    <source>
        <dbReference type="Proteomes" id="UP001597344"/>
    </source>
</evidence>
<reference evidence="2" key="1">
    <citation type="journal article" date="2019" name="Int. J. Syst. Evol. Microbiol.">
        <title>The Global Catalogue of Microorganisms (GCM) 10K type strain sequencing project: providing services to taxonomists for standard genome sequencing and annotation.</title>
        <authorList>
            <consortium name="The Broad Institute Genomics Platform"/>
            <consortium name="The Broad Institute Genome Sequencing Center for Infectious Disease"/>
            <person name="Wu L."/>
            <person name="Ma J."/>
        </authorList>
    </citation>
    <scope>NUCLEOTIDE SEQUENCE [LARGE SCALE GENOMIC DNA]</scope>
    <source>
        <strain evidence="2">DT92</strain>
    </source>
</reference>
<organism evidence="1 2">
    <name type="scientific">Aquimarina celericrescens</name>
    <dbReference type="NCBI Taxonomy" id="1964542"/>
    <lineage>
        <taxon>Bacteria</taxon>
        <taxon>Pseudomonadati</taxon>
        <taxon>Bacteroidota</taxon>
        <taxon>Flavobacteriia</taxon>
        <taxon>Flavobacteriales</taxon>
        <taxon>Flavobacteriaceae</taxon>
        <taxon>Aquimarina</taxon>
    </lineage>
</organism>
<proteinExistence type="predicted"/>
<dbReference type="Proteomes" id="UP001597344">
    <property type="component" value="Unassembled WGS sequence"/>
</dbReference>
<dbReference type="EMBL" id="JBHUHY010000003">
    <property type="protein sequence ID" value="MFD2186123.1"/>
    <property type="molecule type" value="Genomic_DNA"/>
</dbReference>
<evidence type="ECO:0000313" key="1">
    <source>
        <dbReference type="EMBL" id="MFD2186123.1"/>
    </source>
</evidence>
<dbReference type="RefSeq" id="WP_378319106.1">
    <property type="nucleotide sequence ID" value="NZ_JBHUHY010000003.1"/>
</dbReference>
<dbReference type="InterPro" id="IPR046228">
    <property type="entry name" value="DUF6261"/>
</dbReference>
<name>A0ABW5ASY5_9FLAO</name>
<comment type="caution">
    <text evidence="1">The sequence shown here is derived from an EMBL/GenBank/DDBJ whole genome shotgun (WGS) entry which is preliminary data.</text>
</comment>
<sequence>MFTPPTFYKYYNSEFIQYLTDIKNIVQKRNPKILKVLPQAVLLNKQLTHLSAVYKRELDNTIARELEALEKRRELAIMGIRSVAEAFTYHFDIAKCTAGEELIKSMDRYGLKEFDYQTQTTTIHNLTEDWDKTLMLKAALVTLDIIDWAQELKESNESFNSKYLERSPENDVLDNKMNFTNLRDKAKESYDILISHITKHAVLTVAKKYEIVIKEINRLTEEYNIKAEQRGNINNQIKQIVKS</sequence>